<dbReference type="AlphaFoldDB" id="C5LRU3"/>
<dbReference type="GeneID" id="9043626"/>
<evidence type="ECO:0000256" key="1">
    <source>
        <dbReference type="SAM" id="MobiDB-lite"/>
    </source>
</evidence>
<dbReference type="EMBL" id="GG684970">
    <property type="protein sequence ID" value="EER00549.1"/>
    <property type="molecule type" value="Genomic_DNA"/>
</dbReference>
<keyword evidence="3" id="KW-1185">Reference proteome</keyword>
<reference evidence="2 3" key="1">
    <citation type="submission" date="2008-07" db="EMBL/GenBank/DDBJ databases">
        <authorList>
            <person name="El-Sayed N."/>
            <person name="Caler E."/>
            <person name="Inman J."/>
            <person name="Amedeo P."/>
            <person name="Hass B."/>
            <person name="Wortman J."/>
        </authorList>
    </citation>
    <scope>NUCLEOTIDE SEQUENCE [LARGE SCALE GENOMIC DNA]</scope>
    <source>
        <strain evidence="3">ATCC 50983 / TXsc</strain>
    </source>
</reference>
<dbReference type="OMA" id="MMAESLT"/>
<proteinExistence type="predicted"/>
<organism evidence="3">
    <name type="scientific">Perkinsus marinus (strain ATCC 50983 / TXsc)</name>
    <dbReference type="NCBI Taxonomy" id="423536"/>
    <lineage>
        <taxon>Eukaryota</taxon>
        <taxon>Sar</taxon>
        <taxon>Alveolata</taxon>
        <taxon>Perkinsozoa</taxon>
        <taxon>Perkinsea</taxon>
        <taxon>Perkinsida</taxon>
        <taxon>Perkinsidae</taxon>
        <taxon>Perkinsus</taxon>
    </lineage>
</organism>
<sequence>NGDSRSRRTSQAPGGGGWDAHPLAVVGQGAVPPAQGLGNPISVSGLPYSQSSSRLPPPPFPGMMMMAESLTGVPPAHLLTGSRMQCIYPMPRLSVARPPPPSGGMVVPPFVPLPLIPQPAHPARTKAPAFPWGSGLPQGGVSRGDDESSEMDIESPRSVEVAGIEPTKVEGSSTATKGANLLNCLGRVSK</sequence>
<gene>
    <name evidence="2" type="ORF">Pmar_PMAR011308</name>
</gene>
<dbReference type="RefSeq" id="XP_002767831.1">
    <property type="nucleotide sequence ID" value="XM_002767785.1"/>
</dbReference>
<evidence type="ECO:0000313" key="2">
    <source>
        <dbReference type="EMBL" id="EER00549.1"/>
    </source>
</evidence>
<feature type="region of interest" description="Disordered" evidence="1">
    <location>
        <begin position="124"/>
        <end position="174"/>
    </location>
</feature>
<name>C5LRU3_PERM5</name>
<dbReference type="Proteomes" id="UP000007800">
    <property type="component" value="Unassembled WGS sequence"/>
</dbReference>
<evidence type="ECO:0000313" key="3">
    <source>
        <dbReference type="Proteomes" id="UP000007800"/>
    </source>
</evidence>
<protein>
    <submittedName>
        <fullName evidence="2">Uncharacterized protein</fullName>
    </submittedName>
</protein>
<dbReference type="InParanoid" id="C5LRU3"/>
<accession>C5LRU3</accession>
<feature type="region of interest" description="Disordered" evidence="1">
    <location>
        <begin position="1"/>
        <end position="60"/>
    </location>
</feature>
<feature type="non-terminal residue" evidence="2">
    <location>
        <position position="1"/>
    </location>
</feature>